<comment type="caution">
    <text evidence="4">The sequence shown here is derived from an EMBL/GenBank/DDBJ whole genome shotgun (WGS) entry which is preliminary data.</text>
</comment>
<evidence type="ECO:0000313" key="4">
    <source>
        <dbReference type="EMBL" id="NSG85475.1"/>
    </source>
</evidence>
<dbReference type="Gene3D" id="1.10.10.10">
    <property type="entry name" value="Winged helix-like DNA-binding domain superfamily/Winged helix DNA-binding domain"/>
    <property type="match status" value="1"/>
</dbReference>
<evidence type="ECO:0000313" key="5">
    <source>
        <dbReference type="Proteomes" id="UP001644719"/>
    </source>
</evidence>
<dbReference type="Proteomes" id="UP001644719">
    <property type="component" value="Unassembled WGS sequence"/>
</dbReference>
<evidence type="ECO:0000256" key="2">
    <source>
        <dbReference type="ARBA" id="ARBA00006479"/>
    </source>
</evidence>
<comment type="function">
    <text evidence="1">Transcriptional repressor of xylose-utilizing enzymes.</text>
</comment>
<sequence length="403" mass="44879">MNNINSAFLETKANNRLNALRLLFANESLSRTEIASFLGISTAAVTSIVNEFLESGLIIQCEESVDSPNKKAGRKQSPLKINYDWKYIVCFDIHPASVNIAITNLHGKLIVEEPFTFSSNWNKKEFCSELAKECIKILWNHSIHLNQILGAGVSVIGPVNHLEGIALHPYRVFEGPVPFKELLENELPFPITVESNVCAFLQSELLYRTNIENAQNILMLKWGPGVGSATAINGHIYKGYNYQSSEIGHNHFAKGKGAKCICGRNGCLETLISEAAIIDHIKELMHSENGKDILEFSKTVGEPCSANLESYLNHPNQELREYVSKCSFDLAEVTNNAILILAPDKLVLFGDIFEHDSIVSLFTEQLVEINSTLPEQFCVKSTFRKKKKYIGSTAIAVENFLLS</sequence>
<accession>A0ABX2H5J4</accession>
<gene>
    <name evidence="4" type="ORF">G5B17_08505</name>
</gene>
<organism evidence="4 5">
    <name type="scientific">Blautia faecis</name>
    <dbReference type="NCBI Taxonomy" id="871665"/>
    <lineage>
        <taxon>Bacteria</taxon>
        <taxon>Bacillati</taxon>
        <taxon>Bacillota</taxon>
        <taxon>Clostridia</taxon>
        <taxon>Lachnospirales</taxon>
        <taxon>Lachnospiraceae</taxon>
        <taxon>Blautia</taxon>
    </lineage>
</organism>
<dbReference type="InterPro" id="IPR000600">
    <property type="entry name" value="ROK"/>
</dbReference>
<dbReference type="SUPFAM" id="SSF46785">
    <property type="entry name" value="Winged helix' DNA-binding domain"/>
    <property type="match status" value="1"/>
</dbReference>
<name>A0ABX2H5J4_9FIRM</name>
<dbReference type="InterPro" id="IPR043129">
    <property type="entry name" value="ATPase_NBD"/>
</dbReference>
<dbReference type="Pfam" id="PF00480">
    <property type="entry name" value="ROK"/>
    <property type="match status" value="1"/>
</dbReference>
<dbReference type="PANTHER" id="PTHR18964">
    <property type="entry name" value="ROK (REPRESSOR, ORF, KINASE) FAMILY"/>
    <property type="match status" value="1"/>
</dbReference>
<comment type="similarity">
    <text evidence="2">Belongs to the ROK (NagC/XylR) family.</text>
</comment>
<dbReference type="RefSeq" id="WP_148461587.1">
    <property type="nucleotide sequence ID" value="NZ_JAAITS010000020.1"/>
</dbReference>
<dbReference type="EMBL" id="JAAITS010000020">
    <property type="protein sequence ID" value="NSG85475.1"/>
    <property type="molecule type" value="Genomic_DNA"/>
</dbReference>
<evidence type="ECO:0000256" key="3">
    <source>
        <dbReference type="ARBA" id="ARBA00022629"/>
    </source>
</evidence>
<reference evidence="4 5" key="1">
    <citation type="journal article" date="2020" name="Cell Host Microbe">
        <title>Functional and Genomic Variation between Human-Derived Isolates of Lachnospiraceae Reveals Inter- and Intra-Species Diversity.</title>
        <authorList>
            <person name="Sorbara M.T."/>
            <person name="Littmann E.R."/>
            <person name="Fontana E."/>
            <person name="Moody T.U."/>
            <person name="Kohout C.E."/>
            <person name="Gjonbalaj M."/>
            <person name="Eaton V."/>
            <person name="Seok R."/>
            <person name="Leiner I.M."/>
            <person name="Pamer E.G."/>
        </authorList>
    </citation>
    <scope>NUCLEOTIDE SEQUENCE [LARGE SCALE GENOMIC DNA]</scope>
    <source>
        <strain evidence="4 5">MSK.17.74</strain>
    </source>
</reference>
<proteinExistence type="inferred from homology"/>
<keyword evidence="3" id="KW-0119">Carbohydrate metabolism</keyword>
<dbReference type="InterPro" id="IPR036388">
    <property type="entry name" value="WH-like_DNA-bd_sf"/>
</dbReference>
<dbReference type="InterPro" id="IPR036390">
    <property type="entry name" value="WH_DNA-bd_sf"/>
</dbReference>
<dbReference type="PANTHER" id="PTHR18964:SF149">
    <property type="entry name" value="BIFUNCTIONAL UDP-N-ACETYLGLUCOSAMINE 2-EPIMERASE_N-ACETYLMANNOSAMINE KINASE"/>
    <property type="match status" value="1"/>
</dbReference>
<keyword evidence="5" id="KW-1185">Reference proteome</keyword>
<evidence type="ECO:0000256" key="1">
    <source>
        <dbReference type="ARBA" id="ARBA00002486"/>
    </source>
</evidence>
<protein>
    <submittedName>
        <fullName evidence="4">ROK family transcriptional regulator</fullName>
    </submittedName>
</protein>
<dbReference type="Pfam" id="PF13412">
    <property type="entry name" value="HTH_24"/>
    <property type="match status" value="1"/>
</dbReference>
<dbReference type="SUPFAM" id="SSF53067">
    <property type="entry name" value="Actin-like ATPase domain"/>
    <property type="match status" value="1"/>
</dbReference>
<keyword evidence="3" id="KW-0859">Xylose metabolism</keyword>
<dbReference type="Gene3D" id="3.30.420.40">
    <property type="match status" value="2"/>
</dbReference>